<dbReference type="InterPro" id="IPR029058">
    <property type="entry name" value="AB_hydrolase_fold"/>
</dbReference>
<organism evidence="3 4">
    <name type="scientific">Celeribacter baekdonensis</name>
    <dbReference type="NCBI Taxonomy" id="875171"/>
    <lineage>
        <taxon>Bacteria</taxon>
        <taxon>Pseudomonadati</taxon>
        <taxon>Pseudomonadota</taxon>
        <taxon>Alphaproteobacteria</taxon>
        <taxon>Rhodobacterales</taxon>
        <taxon>Roseobacteraceae</taxon>
        <taxon>Celeribacter</taxon>
    </lineage>
</organism>
<dbReference type="Pfam" id="PF07859">
    <property type="entry name" value="Abhydrolase_3"/>
    <property type="match status" value="1"/>
</dbReference>
<dbReference type="AlphaFoldDB" id="A0A2R4LXX8"/>
<feature type="domain" description="Alpha/beta hydrolase fold-3" evidence="2">
    <location>
        <begin position="77"/>
        <end position="272"/>
    </location>
</feature>
<name>A0A2R4LXX8_9RHOB</name>
<dbReference type="GO" id="GO:0016787">
    <property type="term" value="F:hydrolase activity"/>
    <property type="evidence" value="ECO:0007669"/>
    <property type="project" value="UniProtKB-KW"/>
</dbReference>
<dbReference type="SUPFAM" id="SSF53474">
    <property type="entry name" value="alpha/beta-Hydrolases"/>
    <property type="match status" value="1"/>
</dbReference>
<reference evidence="3 4" key="1">
    <citation type="submission" date="2018-03" db="EMBL/GenBank/DDBJ databases">
        <title>The Complete Genome of Celeribacter baekdonensis strain LH4, a Thiosulfate-Oxidizing Alphaproteobacterium Isolated from Gulf of Mexico Continental Slope Sediments.</title>
        <authorList>
            <person name="Flood B.E."/>
            <person name="Bailey J.V."/>
            <person name="Leprich D."/>
        </authorList>
    </citation>
    <scope>NUCLEOTIDE SEQUENCE [LARGE SCALE GENOMIC DNA]</scope>
    <source>
        <strain evidence="3 4">LH4</strain>
        <plasmid evidence="4">Plasmid pcblh4a</plasmid>
    </source>
</reference>
<accession>A0A2R4LXX8</accession>
<evidence type="ECO:0000313" key="3">
    <source>
        <dbReference type="EMBL" id="AVW89712.1"/>
    </source>
</evidence>
<dbReference type="InterPro" id="IPR050300">
    <property type="entry name" value="GDXG_lipolytic_enzyme"/>
</dbReference>
<dbReference type="KEGG" id="cbak:DA792_00420"/>
<dbReference type="PANTHER" id="PTHR48081">
    <property type="entry name" value="AB HYDROLASE SUPERFAMILY PROTEIN C4A8.06C"/>
    <property type="match status" value="1"/>
</dbReference>
<dbReference type="OrthoDB" id="9806180at2"/>
<sequence>MTSIIAQTVGFAIRKTGLFRRLPTDMANFPAFHAKTLAKASAPSTRNRKGCRASSREIEGQRVWTLAPLDGSAKVQVLFWHGGAFLYPPTAAHWDFLVGMVRRHGWEITVPLYPLAPQAQVDQVAGFALRVYGDWVNQPGTGPRILAGDSAGGGLAAATLLGVRDAGLVLPDGVVLMCPWLDLNMDHPDQAAIEPRDAILSRRGLRAAGQLYAGDNGADNARASPLRGNWADLPPLLMFGGGDDILVTDARSLKAKAPDVTYVEAPGLIHDWPILFFPESRAAQAKMARFSLTPTSNFEVTK</sequence>
<protein>
    <submittedName>
        <fullName evidence="3">Alpha/beta hydrolase</fullName>
    </submittedName>
</protein>
<proteinExistence type="predicted"/>
<geneLocation type="plasmid" evidence="4">
    <name>pcblh4a</name>
</geneLocation>
<evidence type="ECO:0000259" key="2">
    <source>
        <dbReference type="Pfam" id="PF07859"/>
    </source>
</evidence>
<dbReference type="EMBL" id="CP028472">
    <property type="protein sequence ID" value="AVW89712.1"/>
    <property type="molecule type" value="Genomic_DNA"/>
</dbReference>
<dbReference type="Gene3D" id="3.40.50.1820">
    <property type="entry name" value="alpha/beta hydrolase"/>
    <property type="match status" value="1"/>
</dbReference>
<dbReference type="PANTHER" id="PTHR48081:SF8">
    <property type="entry name" value="ALPHA_BETA HYDROLASE FOLD-3 DOMAIN-CONTAINING PROTEIN-RELATED"/>
    <property type="match status" value="1"/>
</dbReference>
<evidence type="ECO:0000313" key="4">
    <source>
        <dbReference type="Proteomes" id="UP000241447"/>
    </source>
</evidence>
<dbReference type="RefSeq" id="WP_107717410.1">
    <property type="nucleotide sequence ID" value="NZ_CP028472.1"/>
</dbReference>
<gene>
    <name evidence="3" type="ORF">DA792_00420</name>
</gene>
<dbReference type="Proteomes" id="UP000241447">
    <property type="component" value="Plasmid pCBLh4a"/>
</dbReference>
<dbReference type="InterPro" id="IPR013094">
    <property type="entry name" value="AB_hydrolase_3"/>
</dbReference>
<evidence type="ECO:0000256" key="1">
    <source>
        <dbReference type="ARBA" id="ARBA00022801"/>
    </source>
</evidence>
<keyword evidence="1 3" id="KW-0378">Hydrolase</keyword>
<keyword evidence="3" id="KW-0614">Plasmid</keyword>